<name>A0A2H3B6E4_9AGAR</name>
<dbReference type="EMBL" id="KZ293440">
    <property type="protein sequence ID" value="PBK66489.1"/>
    <property type="molecule type" value="Genomic_DNA"/>
</dbReference>
<protein>
    <submittedName>
        <fullName evidence="1">Uncharacterized protein</fullName>
    </submittedName>
</protein>
<evidence type="ECO:0000313" key="1">
    <source>
        <dbReference type="EMBL" id="PBK66489.1"/>
    </source>
</evidence>
<evidence type="ECO:0000313" key="2">
    <source>
        <dbReference type="Proteomes" id="UP000218334"/>
    </source>
</evidence>
<gene>
    <name evidence="1" type="ORF">ARMSODRAFT_1021295</name>
</gene>
<dbReference type="AlphaFoldDB" id="A0A2H3B6E4"/>
<accession>A0A2H3B6E4</accession>
<keyword evidence="2" id="KW-1185">Reference proteome</keyword>
<proteinExistence type="predicted"/>
<dbReference type="Proteomes" id="UP000218334">
    <property type="component" value="Unassembled WGS sequence"/>
</dbReference>
<reference evidence="2" key="1">
    <citation type="journal article" date="2017" name="Nat. Ecol. Evol.">
        <title>Genome expansion and lineage-specific genetic innovations in the forest pathogenic fungi Armillaria.</title>
        <authorList>
            <person name="Sipos G."/>
            <person name="Prasanna A.N."/>
            <person name="Walter M.C."/>
            <person name="O'Connor E."/>
            <person name="Balint B."/>
            <person name="Krizsan K."/>
            <person name="Kiss B."/>
            <person name="Hess J."/>
            <person name="Varga T."/>
            <person name="Slot J."/>
            <person name="Riley R."/>
            <person name="Boka B."/>
            <person name="Rigling D."/>
            <person name="Barry K."/>
            <person name="Lee J."/>
            <person name="Mihaltcheva S."/>
            <person name="LaButti K."/>
            <person name="Lipzen A."/>
            <person name="Waldron R."/>
            <person name="Moloney N.M."/>
            <person name="Sperisen C."/>
            <person name="Kredics L."/>
            <person name="Vagvoelgyi C."/>
            <person name="Patrignani A."/>
            <person name="Fitzpatrick D."/>
            <person name="Nagy I."/>
            <person name="Doyle S."/>
            <person name="Anderson J.B."/>
            <person name="Grigoriev I.V."/>
            <person name="Gueldener U."/>
            <person name="Muensterkoetter M."/>
            <person name="Nagy L.G."/>
        </authorList>
    </citation>
    <scope>NUCLEOTIDE SEQUENCE [LARGE SCALE GENOMIC DNA]</scope>
    <source>
        <strain evidence="2">28-4</strain>
    </source>
</reference>
<sequence length="151" mass="17542">MPFDITTRTVLEYYTAHPPRTEDVWDTWSLPNVLPDDSDSHIPDFVIEVVKLSTPPLTFRTVLIVKVKNSQYWEAGIPVLQRQIDRQTDAAFAGTAFEKVYWIGTIGPHWRYGIKEDDGRDPRPLINWHHITHDQVSFDDLQILTRLIGEM</sequence>
<organism evidence="1 2">
    <name type="scientific">Armillaria solidipes</name>
    <dbReference type="NCBI Taxonomy" id="1076256"/>
    <lineage>
        <taxon>Eukaryota</taxon>
        <taxon>Fungi</taxon>
        <taxon>Dikarya</taxon>
        <taxon>Basidiomycota</taxon>
        <taxon>Agaricomycotina</taxon>
        <taxon>Agaricomycetes</taxon>
        <taxon>Agaricomycetidae</taxon>
        <taxon>Agaricales</taxon>
        <taxon>Marasmiineae</taxon>
        <taxon>Physalacriaceae</taxon>
        <taxon>Armillaria</taxon>
    </lineage>
</organism>